<dbReference type="Pfam" id="PF02769">
    <property type="entry name" value="AIRS_C"/>
    <property type="match status" value="1"/>
</dbReference>
<feature type="domain" description="PurM-like N-terminal" evidence="6">
    <location>
        <begin position="45"/>
        <end position="166"/>
    </location>
</feature>
<dbReference type="GO" id="GO:0046084">
    <property type="term" value="P:adenine biosynthetic process"/>
    <property type="evidence" value="ECO:0007669"/>
    <property type="project" value="TreeGrafter"/>
</dbReference>
<accession>A0A0G4GNE6</accession>
<evidence type="ECO:0000256" key="2">
    <source>
        <dbReference type="ARBA" id="ARBA00013047"/>
    </source>
</evidence>
<dbReference type="InterPro" id="IPR004733">
    <property type="entry name" value="PurM_cligase"/>
</dbReference>
<evidence type="ECO:0000256" key="5">
    <source>
        <dbReference type="ARBA" id="ARBA00022840"/>
    </source>
</evidence>
<evidence type="ECO:0000256" key="4">
    <source>
        <dbReference type="ARBA" id="ARBA00022741"/>
    </source>
</evidence>
<evidence type="ECO:0000259" key="7">
    <source>
        <dbReference type="Pfam" id="PF02769"/>
    </source>
</evidence>
<proteinExistence type="predicted"/>
<dbReference type="EMBL" id="CDMZ01001385">
    <property type="protein sequence ID" value="CEM31784.1"/>
    <property type="molecule type" value="Genomic_DNA"/>
</dbReference>
<dbReference type="GO" id="GO:0004641">
    <property type="term" value="F:phosphoribosylformylglycinamidine cyclo-ligase activity"/>
    <property type="evidence" value="ECO:0007669"/>
    <property type="project" value="UniProtKB-EC"/>
</dbReference>
<dbReference type="Gene3D" id="3.90.650.10">
    <property type="entry name" value="PurM-like C-terminal domain"/>
    <property type="match status" value="1"/>
</dbReference>
<protein>
    <recommendedName>
        <fullName evidence="2">phosphoribosylformylglycinamidine cyclo-ligase</fullName>
        <ecNumber evidence="2">6.3.3.1</ecNumber>
    </recommendedName>
</protein>
<dbReference type="Gene3D" id="3.30.1330.10">
    <property type="entry name" value="PurM-like, N-terminal domain"/>
    <property type="match status" value="1"/>
</dbReference>
<dbReference type="GO" id="GO:0005829">
    <property type="term" value="C:cytosol"/>
    <property type="evidence" value="ECO:0007669"/>
    <property type="project" value="TreeGrafter"/>
</dbReference>
<keyword evidence="4" id="KW-0547">Nucleotide-binding</keyword>
<dbReference type="GO" id="GO:0004637">
    <property type="term" value="F:phosphoribosylamine-glycine ligase activity"/>
    <property type="evidence" value="ECO:0007669"/>
    <property type="project" value="TreeGrafter"/>
</dbReference>
<reference evidence="8" key="1">
    <citation type="submission" date="2014-11" db="EMBL/GenBank/DDBJ databases">
        <authorList>
            <person name="Otto D Thomas"/>
            <person name="Naeem Raeece"/>
        </authorList>
    </citation>
    <scope>NUCLEOTIDE SEQUENCE</scope>
</reference>
<gene>
    <name evidence="8" type="ORF">Cvel_22674</name>
</gene>
<dbReference type="SUPFAM" id="SSF56042">
    <property type="entry name" value="PurM C-terminal domain-like"/>
    <property type="match status" value="1"/>
</dbReference>
<keyword evidence="3" id="KW-0436">Ligase</keyword>
<comment type="pathway">
    <text evidence="1">Purine metabolism; IMP biosynthesis via de novo pathway; 5-amino-1-(5-phospho-D-ribosyl)imidazole from N(2)-formyl-N(1)-(5-phospho-D-ribosyl)glycinamide: step 2/2.</text>
</comment>
<dbReference type="PANTHER" id="PTHR10520:SF12">
    <property type="entry name" value="TRIFUNCTIONAL PURINE BIOSYNTHETIC PROTEIN ADENOSINE-3"/>
    <property type="match status" value="1"/>
</dbReference>
<dbReference type="GO" id="GO:0006189">
    <property type="term" value="P:'de novo' IMP biosynthetic process"/>
    <property type="evidence" value="ECO:0007669"/>
    <property type="project" value="UniProtKB-UniPathway"/>
</dbReference>
<dbReference type="UniPathway" id="UPA00074">
    <property type="reaction ID" value="UER00129"/>
</dbReference>
<evidence type="ECO:0000256" key="3">
    <source>
        <dbReference type="ARBA" id="ARBA00022598"/>
    </source>
</evidence>
<keyword evidence="5" id="KW-0067">ATP-binding</keyword>
<dbReference type="PANTHER" id="PTHR10520">
    <property type="entry name" value="TRIFUNCTIONAL PURINE BIOSYNTHETIC PROTEIN ADENOSINE-3-RELATED"/>
    <property type="match status" value="1"/>
</dbReference>
<evidence type="ECO:0000259" key="6">
    <source>
        <dbReference type="Pfam" id="PF00586"/>
    </source>
</evidence>
<dbReference type="EC" id="6.3.3.1" evidence="2"/>
<dbReference type="InterPro" id="IPR016188">
    <property type="entry name" value="PurM-like_N"/>
</dbReference>
<dbReference type="InterPro" id="IPR036676">
    <property type="entry name" value="PurM-like_C_sf"/>
</dbReference>
<sequence length="395" mass="42560">MTDTRYADRGVSHQKEDVHAAIANLDVGLFPSAFCKVVPDFLTGDPEKCIVMHADGAGTKSVIAYMYWKETGDLSVFKGISMDAIVMNTDDLICVGAIGPMLLSNTIGRNAKNIPGEVLKTIIEANEAICAKLTSLGTPIITTGGETADVGDLVRTLIVDSTVLCLMKRAEVIANDRIAAGNVIVGLSSTGQTTYEEAYNSGIGSNGLTMARHELLHKSLLEKFPESCDPNVKPELVYSGPFKLTDPLEGTPLNVGQALLSPTRTYAPIVAELLNSHRSLVTGIVHCSGGGQTKCLRFGSSVRYRKNNLFPCPPLFKAIQKACSSSWKEMYQVFNMGHRLEIYGPPELVAVLSAICQKYKLDCQQVGVVEKSDSTSGKNQVIVQGEFGEFSYEGP</sequence>
<dbReference type="InterPro" id="IPR010918">
    <property type="entry name" value="PurM-like_C_dom"/>
</dbReference>
<evidence type="ECO:0000313" key="8">
    <source>
        <dbReference type="EMBL" id="CEM31784.1"/>
    </source>
</evidence>
<dbReference type="VEuPathDB" id="CryptoDB:Cvel_22674"/>
<dbReference type="InterPro" id="IPR036921">
    <property type="entry name" value="PurM-like_N_sf"/>
</dbReference>
<evidence type="ECO:0000256" key="1">
    <source>
        <dbReference type="ARBA" id="ARBA00004686"/>
    </source>
</evidence>
<dbReference type="GO" id="GO:0005524">
    <property type="term" value="F:ATP binding"/>
    <property type="evidence" value="ECO:0007669"/>
    <property type="project" value="UniProtKB-KW"/>
</dbReference>
<dbReference type="SUPFAM" id="SSF55326">
    <property type="entry name" value="PurM N-terminal domain-like"/>
    <property type="match status" value="1"/>
</dbReference>
<organism evidence="8">
    <name type="scientific">Chromera velia CCMP2878</name>
    <dbReference type="NCBI Taxonomy" id="1169474"/>
    <lineage>
        <taxon>Eukaryota</taxon>
        <taxon>Sar</taxon>
        <taxon>Alveolata</taxon>
        <taxon>Colpodellida</taxon>
        <taxon>Chromeraceae</taxon>
        <taxon>Chromera</taxon>
    </lineage>
</organism>
<name>A0A0G4GNE6_9ALVE</name>
<dbReference type="AlphaFoldDB" id="A0A0G4GNE6"/>
<dbReference type="Pfam" id="PF00586">
    <property type="entry name" value="AIRS"/>
    <property type="match status" value="1"/>
</dbReference>
<feature type="domain" description="PurM-like C-terminal" evidence="7">
    <location>
        <begin position="180"/>
        <end position="375"/>
    </location>
</feature>